<reference evidence="2 3" key="1">
    <citation type="journal article" date="2015" name="Antonie Van Leeuwenhoek">
        <title>Tamlana nanhaiensis sp. nov., isolated from surface seawater collected from the South China Sea.</title>
        <authorList>
            <person name="Liu X."/>
            <person name="Lai Q."/>
            <person name="Du Y."/>
            <person name="Li G."/>
            <person name="Sun F."/>
            <person name="Shao Z."/>
        </authorList>
    </citation>
    <scope>NUCLEOTIDE SEQUENCE [LARGE SCALE GENOMIC DNA]</scope>
    <source>
        <strain evidence="2 3">FHC16</strain>
    </source>
</reference>
<evidence type="ECO:0000313" key="3">
    <source>
        <dbReference type="Proteomes" id="UP000032361"/>
    </source>
</evidence>
<keyword evidence="3" id="KW-1185">Reference proteome</keyword>
<dbReference type="OrthoDB" id="1451597at2"/>
<protein>
    <recommendedName>
        <fullName evidence="4">Lipocalin-like domain-containing protein</fullName>
    </recommendedName>
</protein>
<accession>A0A0D7W6B0</accession>
<evidence type="ECO:0000313" key="2">
    <source>
        <dbReference type="EMBL" id="KJD33332.1"/>
    </source>
</evidence>
<proteinExistence type="predicted"/>
<evidence type="ECO:0008006" key="4">
    <source>
        <dbReference type="Google" id="ProtNLM"/>
    </source>
</evidence>
<dbReference type="PATRIC" id="fig|1382798.3.peg.2437"/>
<keyword evidence="1" id="KW-0732">Signal</keyword>
<gene>
    <name evidence="2" type="ORF">PK35_05595</name>
</gene>
<feature type="chain" id="PRO_5002325513" description="Lipocalin-like domain-containing protein" evidence="1">
    <location>
        <begin position="22"/>
        <end position="132"/>
    </location>
</feature>
<sequence>MKILSKLYLILCCFVCLCACHKDNDDTLTSDSLLGVWEFQKEEGSTQYTFQLVLAPNSRAGENVRYKYSSGEVTSSFNERHWNKVDSNTIEIEESTTSVSYQLTSDNHLVSNTDATLVLIKISENYGLYLAE</sequence>
<feature type="signal peptide" evidence="1">
    <location>
        <begin position="1"/>
        <end position="21"/>
    </location>
</feature>
<dbReference type="AlphaFoldDB" id="A0A0D7W6B0"/>
<dbReference type="RefSeq" id="WP_044625724.1">
    <property type="nucleotide sequence ID" value="NZ_JTDV01000003.1"/>
</dbReference>
<comment type="caution">
    <text evidence="2">The sequence shown here is derived from an EMBL/GenBank/DDBJ whole genome shotgun (WGS) entry which is preliminary data.</text>
</comment>
<organism evidence="2 3">
    <name type="scientific">Neotamlana nanhaiensis</name>
    <dbReference type="NCBI Taxonomy" id="1382798"/>
    <lineage>
        <taxon>Bacteria</taxon>
        <taxon>Pseudomonadati</taxon>
        <taxon>Bacteroidota</taxon>
        <taxon>Flavobacteriia</taxon>
        <taxon>Flavobacteriales</taxon>
        <taxon>Flavobacteriaceae</taxon>
        <taxon>Neotamlana</taxon>
    </lineage>
</organism>
<dbReference type="EMBL" id="JTDV01000003">
    <property type="protein sequence ID" value="KJD33332.1"/>
    <property type="molecule type" value="Genomic_DNA"/>
</dbReference>
<name>A0A0D7W6B0_9FLAO</name>
<dbReference type="Proteomes" id="UP000032361">
    <property type="component" value="Unassembled WGS sequence"/>
</dbReference>
<evidence type="ECO:0000256" key="1">
    <source>
        <dbReference type="SAM" id="SignalP"/>
    </source>
</evidence>